<dbReference type="FunCoup" id="B0CYR2">
    <property type="interactions" value="20"/>
</dbReference>
<evidence type="ECO:0000313" key="5">
    <source>
        <dbReference type="EMBL" id="EDR12497.1"/>
    </source>
</evidence>
<proteinExistence type="inferred from homology"/>
<sequence>MSKPINTCVLGVGLAGLTFHVPFILALSDIFTLHSVLERNPSTAGGKVAERFGVSVKIHRSLDDVLADPDVELVIIGTPNNTHYEFAKAALSAGKHVLVDKPVTATVSQARELGNLAKTKGLVLYGFQNRRWDSDFLALKQLLSLPESSPQSLGTITEFESQVPCSFDRYRKGLKGTWKDQPLEAAGLTYDLGSHLIDQALQLFGRPDALTAFAQNLRGVGHPEVDDSFTIHMHYNPGPTKRYPVTVILRAHILSVRSPQLRYVVRGTQGTYSKFGVDLQEDQLKVISSPSAILEDQYGREPEYLWGTIEKMEADEITVTKSTWRSSEAGAYAELFRNLGAAIRDGAELAVKWDEATGVIEMIELAQESASKAVTVKVPK</sequence>
<evidence type="ECO:0000313" key="6">
    <source>
        <dbReference type="Proteomes" id="UP000001194"/>
    </source>
</evidence>
<dbReference type="Gene3D" id="3.30.360.10">
    <property type="entry name" value="Dihydrodipicolinate Reductase, domain 2"/>
    <property type="match status" value="1"/>
</dbReference>
<accession>B0CYR2</accession>
<evidence type="ECO:0000256" key="1">
    <source>
        <dbReference type="ARBA" id="ARBA00010928"/>
    </source>
</evidence>
<dbReference type="AlphaFoldDB" id="B0CYR2"/>
<dbReference type="HOGENOM" id="CLU_023194_19_0_1"/>
<dbReference type="SUPFAM" id="SSF51735">
    <property type="entry name" value="NAD(P)-binding Rossmann-fold domains"/>
    <property type="match status" value="1"/>
</dbReference>
<dbReference type="InterPro" id="IPR036291">
    <property type="entry name" value="NAD(P)-bd_dom_sf"/>
</dbReference>
<comment type="similarity">
    <text evidence="1">Belongs to the Gfo/Idh/MocA family.</text>
</comment>
<keyword evidence="2" id="KW-0560">Oxidoreductase</keyword>
<dbReference type="InterPro" id="IPR051317">
    <property type="entry name" value="Gfo/Idh/MocA_oxidoreduct"/>
</dbReference>
<gene>
    <name evidence="5" type="ORF">LACBIDRAFT_311964</name>
</gene>
<dbReference type="Pfam" id="PF01408">
    <property type="entry name" value="GFO_IDH_MocA"/>
    <property type="match status" value="1"/>
</dbReference>
<evidence type="ECO:0000259" key="3">
    <source>
        <dbReference type="Pfam" id="PF01408"/>
    </source>
</evidence>
<dbReference type="Pfam" id="PF02894">
    <property type="entry name" value="GFO_IDH_MocA_C"/>
    <property type="match status" value="1"/>
</dbReference>
<dbReference type="InterPro" id="IPR000683">
    <property type="entry name" value="Gfo/Idh/MocA-like_OxRdtase_N"/>
</dbReference>
<name>B0CYR2_LACBS</name>
<dbReference type="STRING" id="486041.B0CYR2"/>
<keyword evidence="6" id="KW-1185">Reference proteome</keyword>
<dbReference type="Proteomes" id="UP000001194">
    <property type="component" value="Unassembled WGS sequence"/>
</dbReference>
<dbReference type="InterPro" id="IPR004104">
    <property type="entry name" value="Gfo/Idh/MocA-like_OxRdtase_C"/>
</dbReference>
<dbReference type="RefSeq" id="XP_001876761.1">
    <property type="nucleotide sequence ID" value="XM_001876726.1"/>
</dbReference>
<dbReference type="GeneID" id="6072454"/>
<dbReference type="KEGG" id="lbc:LACBIDRAFT_311964"/>
<reference evidence="5 6" key="1">
    <citation type="journal article" date="2008" name="Nature">
        <title>The genome of Laccaria bicolor provides insights into mycorrhizal symbiosis.</title>
        <authorList>
            <person name="Martin F."/>
            <person name="Aerts A."/>
            <person name="Ahren D."/>
            <person name="Brun A."/>
            <person name="Danchin E.G.J."/>
            <person name="Duchaussoy F."/>
            <person name="Gibon J."/>
            <person name="Kohler A."/>
            <person name="Lindquist E."/>
            <person name="Pereda V."/>
            <person name="Salamov A."/>
            <person name="Shapiro H.J."/>
            <person name="Wuyts J."/>
            <person name="Blaudez D."/>
            <person name="Buee M."/>
            <person name="Brokstein P."/>
            <person name="Canbaeck B."/>
            <person name="Cohen D."/>
            <person name="Courty P.E."/>
            <person name="Coutinho P.M."/>
            <person name="Delaruelle C."/>
            <person name="Detter J.C."/>
            <person name="Deveau A."/>
            <person name="DiFazio S."/>
            <person name="Duplessis S."/>
            <person name="Fraissinet-Tachet L."/>
            <person name="Lucic E."/>
            <person name="Frey-Klett P."/>
            <person name="Fourrey C."/>
            <person name="Feussner I."/>
            <person name="Gay G."/>
            <person name="Grimwood J."/>
            <person name="Hoegger P.J."/>
            <person name="Jain P."/>
            <person name="Kilaru S."/>
            <person name="Labbe J."/>
            <person name="Lin Y.C."/>
            <person name="Legue V."/>
            <person name="Le Tacon F."/>
            <person name="Marmeisse R."/>
            <person name="Melayah D."/>
            <person name="Montanini B."/>
            <person name="Muratet M."/>
            <person name="Nehls U."/>
            <person name="Niculita-Hirzel H."/>
            <person name="Oudot-Le Secq M.P."/>
            <person name="Peter M."/>
            <person name="Quesneville H."/>
            <person name="Rajashekar B."/>
            <person name="Reich M."/>
            <person name="Rouhier N."/>
            <person name="Schmutz J."/>
            <person name="Yin T."/>
            <person name="Chalot M."/>
            <person name="Henrissat B."/>
            <person name="Kuees U."/>
            <person name="Lucas S."/>
            <person name="Van de Peer Y."/>
            <person name="Podila G.K."/>
            <person name="Polle A."/>
            <person name="Pukkila P.J."/>
            <person name="Richardson P.M."/>
            <person name="Rouze P."/>
            <person name="Sanders I.R."/>
            <person name="Stajich J.E."/>
            <person name="Tunlid A."/>
            <person name="Tuskan G."/>
            <person name="Grigoriev I.V."/>
        </authorList>
    </citation>
    <scope>NUCLEOTIDE SEQUENCE [LARGE SCALE GENOMIC DNA]</scope>
    <source>
        <strain evidence="6">S238N-H82 / ATCC MYA-4686</strain>
    </source>
</reference>
<organism evidence="6">
    <name type="scientific">Laccaria bicolor (strain S238N-H82 / ATCC MYA-4686)</name>
    <name type="common">Bicoloured deceiver</name>
    <name type="synonym">Laccaria laccata var. bicolor</name>
    <dbReference type="NCBI Taxonomy" id="486041"/>
    <lineage>
        <taxon>Eukaryota</taxon>
        <taxon>Fungi</taxon>
        <taxon>Dikarya</taxon>
        <taxon>Basidiomycota</taxon>
        <taxon>Agaricomycotina</taxon>
        <taxon>Agaricomycetes</taxon>
        <taxon>Agaricomycetidae</taxon>
        <taxon>Agaricales</taxon>
        <taxon>Agaricineae</taxon>
        <taxon>Hydnangiaceae</taxon>
        <taxon>Laccaria</taxon>
    </lineage>
</organism>
<dbReference type="Gene3D" id="3.40.50.720">
    <property type="entry name" value="NAD(P)-binding Rossmann-like Domain"/>
    <property type="match status" value="1"/>
</dbReference>
<dbReference type="GO" id="GO:0000166">
    <property type="term" value="F:nucleotide binding"/>
    <property type="evidence" value="ECO:0007669"/>
    <property type="project" value="InterPro"/>
</dbReference>
<evidence type="ECO:0000259" key="4">
    <source>
        <dbReference type="Pfam" id="PF02894"/>
    </source>
</evidence>
<dbReference type="EMBL" id="DS547094">
    <property type="protein sequence ID" value="EDR12497.1"/>
    <property type="molecule type" value="Genomic_DNA"/>
</dbReference>
<dbReference type="PANTHER" id="PTHR43708:SF5">
    <property type="entry name" value="CONSERVED EXPRESSED OXIDOREDUCTASE (EUROFUNG)-RELATED"/>
    <property type="match status" value="1"/>
</dbReference>
<dbReference type="GO" id="GO:0016491">
    <property type="term" value="F:oxidoreductase activity"/>
    <property type="evidence" value="ECO:0007669"/>
    <property type="project" value="UniProtKB-KW"/>
</dbReference>
<evidence type="ECO:0000256" key="2">
    <source>
        <dbReference type="ARBA" id="ARBA00023002"/>
    </source>
</evidence>
<dbReference type="InParanoid" id="B0CYR2"/>
<feature type="domain" description="Gfo/Idh/MocA-like oxidoreductase C-terminal" evidence="4">
    <location>
        <begin position="152"/>
        <end position="378"/>
    </location>
</feature>
<feature type="domain" description="Gfo/Idh/MocA-like oxidoreductase N-terminal" evidence="3">
    <location>
        <begin position="6"/>
        <end position="124"/>
    </location>
</feature>
<dbReference type="PANTHER" id="PTHR43708">
    <property type="entry name" value="CONSERVED EXPRESSED OXIDOREDUCTASE (EUROFUNG)"/>
    <property type="match status" value="1"/>
</dbReference>
<protein>
    <submittedName>
        <fullName evidence="5">Predicted protein</fullName>
    </submittedName>
</protein>
<dbReference type="OrthoDB" id="446809at2759"/>